<dbReference type="InterPro" id="IPR039373">
    <property type="entry name" value="Peptidase_M28B"/>
</dbReference>
<feature type="signal peptide" evidence="2">
    <location>
        <begin position="1"/>
        <end position="22"/>
    </location>
</feature>
<dbReference type="Pfam" id="PF04389">
    <property type="entry name" value="Peptidase_M28"/>
    <property type="match status" value="1"/>
</dbReference>
<dbReference type="Pfam" id="PF02225">
    <property type="entry name" value="PA"/>
    <property type="match status" value="1"/>
</dbReference>
<keyword evidence="6" id="KW-0121">Carboxypeptidase</keyword>
<dbReference type="Gene3D" id="3.40.630.10">
    <property type="entry name" value="Zn peptidases"/>
    <property type="match status" value="1"/>
</dbReference>
<dbReference type="InterPro" id="IPR007484">
    <property type="entry name" value="Peptidase_M28"/>
</dbReference>
<feature type="domain" description="PA" evidence="3">
    <location>
        <begin position="158"/>
        <end position="241"/>
    </location>
</feature>
<feature type="domain" description="Transferrin receptor-like dimerisation" evidence="4">
    <location>
        <begin position="636"/>
        <end position="750"/>
    </location>
</feature>
<name>A0A2U3L5N4_9BACT</name>
<sequence>MKPNRLSISCCTLFFSLQTILAQTPSVKTSNPGQLSGYTAQSSKSERDWEKKFQDGISRDNLRENMRRMSARPHHVGSPYDKDNADWILSKFKEWGFDAHIETFQVLFPTPKDRVVELLQPTQFRAKLQEPVVPGDPTTNQTSEQLPTYNAYSIDGDVTAPLVYVNYGIREDYEELDRLGISVKGAIVIARYGEAWRGIKPKVAAEHGAIGCIIYSDPKDDGFYNGDDYPRGGWRPKDGVQRGSVMDTDYPGDPLTPGVGATADAKRLPISEAKTITKIPVLPISYADALPLLSALAGPVAPEKWRGALPITYHVGPGPAKVHLKVTSNWDLKPVNDVIATMRGAESPDQWVIRGNHHDAWVNGADDPLSGMSAVLEEARMLGEMHQQGWNPRRTIIYCAWDGEEPGLLGSTEWVETHLTDLQQHTVAYINSDSNGRGFFHAAGSHDLERLINDVMRNVNDPEKDMTVWQRARLARIAHARNQEDRNEIRKRPDLAIGALGDGSDYASFLDHAGISTANIGYGGEDEADSYHSVYDDFYWYTHFMDADFWYGRALAQTGGTTVMRLADAELIPYEYTDLAETIGKYVTELEKILKDKQEEIAERNLELKEGVFTAVADPHKTFVPPPQETVPPYMNFAPLKNGVEAIKHSADRYQAAVAKAWSDGAPALSPQALALLNTDLLKIQRSFLSERGLPERPWFKNQVYAPGAYTGYGAKPIAAVREYMDEKKWAEADAQVPNVGKVLEDAAAAIGKAADELESAATSGK</sequence>
<dbReference type="SUPFAM" id="SSF52025">
    <property type="entry name" value="PA domain"/>
    <property type="match status" value="1"/>
</dbReference>
<reference evidence="7" key="1">
    <citation type="submission" date="2018-02" db="EMBL/GenBank/DDBJ databases">
        <authorList>
            <person name="Hausmann B."/>
        </authorList>
    </citation>
    <scope>NUCLEOTIDE SEQUENCE [LARGE SCALE GENOMIC DNA]</scope>
    <source>
        <strain evidence="7">Peat soil MAG SbA1</strain>
    </source>
</reference>
<dbReference type="SUPFAM" id="SSF47672">
    <property type="entry name" value="Transferrin receptor-like dimerisation domain"/>
    <property type="match status" value="1"/>
</dbReference>
<dbReference type="GO" id="GO:0004181">
    <property type="term" value="F:metallocarboxypeptidase activity"/>
    <property type="evidence" value="ECO:0007669"/>
    <property type="project" value="UniProtKB-EC"/>
</dbReference>
<evidence type="ECO:0000259" key="3">
    <source>
        <dbReference type="Pfam" id="PF02225"/>
    </source>
</evidence>
<dbReference type="FunFam" id="3.50.30.30:FF:000045">
    <property type="entry name" value="Predicted protein"/>
    <property type="match status" value="1"/>
</dbReference>
<comment type="similarity">
    <text evidence="1">Belongs to the peptidase M28 family. M28B subfamily.</text>
</comment>
<dbReference type="InterPro" id="IPR007365">
    <property type="entry name" value="TFR-like_dimer_dom"/>
</dbReference>
<dbReference type="Gene3D" id="3.50.30.30">
    <property type="match status" value="1"/>
</dbReference>
<dbReference type="CDD" id="cd02121">
    <property type="entry name" value="PA_GCPII_like"/>
    <property type="match status" value="1"/>
</dbReference>
<evidence type="ECO:0000256" key="1">
    <source>
        <dbReference type="ARBA" id="ARBA00005634"/>
    </source>
</evidence>
<proteinExistence type="inferred from homology"/>
<evidence type="ECO:0000313" key="6">
    <source>
        <dbReference type="EMBL" id="SPF47226.1"/>
    </source>
</evidence>
<dbReference type="AlphaFoldDB" id="A0A2U3L5N4"/>
<dbReference type="InterPro" id="IPR036757">
    <property type="entry name" value="TFR-like_dimer_dom_sf"/>
</dbReference>
<dbReference type="Pfam" id="PF04253">
    <property type="entry name" value="TFR_dimer"/>
    <property type="match status" value="1"/>
</dbReference>
<dbReference type="PANTHER" id="PTHR10404">
    <property type="entry name" value="N-ACETYLATED-ALPHA-LINKED ACIDIC DIPEPTIDASE"/>
    <property type="match status" value="1"/>
</dbReference>
<keyword evidence="2" id="KW-0732">Signal</keyword>
<keyword evidence="6" id="KW-0645">Protease</keyword>
<protein>
    <submittedName>
        <fullName evidence="6">Glutamate carboxypeptidase II</fullName>
        <ecNumber evidence="6">3.4.17.21</ecNumber>
    </submittedName>
</protein>
<dbReference type="InterPro" id="IPR003137">
    <property type="entry name" value="PA_domain"/>
</dbReference>
<keyword evidence="6" id="KW-0378">Hydrolase</keyword>
<feature type="domain" description="Peptidase M28" evidence="5">
    <location>
        <begin position="338"/>
        <end position="538"/>
    </location>
</feature>
<dbReference type="SUPFAM" id="SSF53187">
    <property type="entry name" value="Zn-dependent exopeptidases"/>
    <property type="match status" value="1"/>
</dbReference>
<feature type="chain" id="PRO_5015563380" evidence="2">
    <location>
        <begin position="23"/>
        <end position="766"/>
    </location>
</feature>
<evidence type="ECO:0000313" key="7">
    <source>
        <dbReference type="Proteomes" id="UP000238701"/>
    </source>
</evidence>
<dbReference type="EC" id="3.4.17.21" evidence="6"/>
<dbReference type="InterPro" id="IPR046450">
    <property type="entry name" value="PA_dom_sf"/>
</dbReference>
<evidence type="ECO:0000259" key="4">
    <source>
        <dbReference type="Pfam" id="PF04253"/>
    </source>
</evidence>
<accession>A0A2U3L5N4</accession>
<gene>
    <name evidence="6" type="ORF">SBA1_720017</name>
</gene>
<dbReference type="Proteomes" id="UP000238701">
    <property type="component" value="Unassembled WGS sequence"/>
</dbReference>
<dbReference type="FunFam" id="3.40.630.10:FF:000101">
    <property type="entry name" value="N-acetylated alpha-linked acidic dipeptidase like 1"/>
    <property type="match status" value="1"/>
</dbReference>
<evidence type="ECO:0000259" key="5">
    <source>
        <dbReference type="Pfam" id="PF04389"/>
    </source>
</evidence>
<dbReference type="PANTHER" id="PTHR10404:SF46">
    <property type="entry name" value="VACUOLAR PROTEIN SORTING-ASSOCIATED PROTEIN 70"/>
    <property type="match status" value="1"/>
</dbReference>
<organism evidence="6 7">
    <name type="scientific">Candidatus Sulfotelmatobacter kueseliae</name>
    <dbReference type="NCBI Taxonomy" id="2042962"/>
    <lineage>
        <taxon>Bacteria</taxon>
        <taxon>Pseudomonadati</taxon>
        <taxon>Acidobacteriota</taxon>
        <taxon>Terriglobia</taxon>
        <taxon>Terriglobales</taxon>
        <taxon>Candidatus Korobacteraceae</taxon>
        <taxon>Candidatus Sulfotelmatobacter</taxon>
    </lineage>
</organism>
<evidence type="ECO:0000256" key="2">
    <source>
        <dbReference type="SAM" id="SignalP"/>
    </source>
</evidence>
<dbReference type="Gene3D" id="1.20.930.40">
    <property type="entry name" value="Transferrin receptor-like, dimerisation domain"/>
    <property type="match status" value="1"/>
</dbReference>
<dbReference type="EMBL" id="OMOD01000169">
    <property type="protein sequence ID" value="SPF47226.1"/>
    <property type="molecule type" value="Genomic_DNA"/>
</dbReference>